<dbReference type="GO" id="GO:0005829">
    <property type="term" value="C:cytosol"/>
    <property type="evidence" value="ECO:0007669"/>
    <property type="project" value="TreeGrafter"/>
</dbReference>
<dbReference type="GO" id="GO:0006886">
    <property type="term" value="P:intracellular protein transport"/>
    <property type="evidence" value="ECO:0007669"/>
    <property type="project" value="InterPro"/>
</dbReference>
<dbReference type="OMA" id="LMKFLTA"/>
<evidence type="ECO:0000256" key="3">
    <source>
        <dbReference type="ARBA" id="ARBA00022468"/>
    </source>
</evidence>
<dbReference type="PIRSF" id="PIRSF016550">
    <property type="entry name" value="Rab_ger_ger_transf_A_euk"/>
    <property type="match status" value="1"/>
</dbReference>
<accession>T1KNE0</accession>
<keyword evidence="4 5" id="KW-0963">Cytoplasm</keyword>
<dbReference type="Pfam" id="PF00996">
    <property type="entry name" value="GDI"/>
    <property type="match status" value="2"/>
</dbReference>
<name>T1KNE0_TETUR</name>
<protein>
    <recommendedName>
        <fullName evidence="5">Rab proteins geranylgeranyltransferase component A</fullName>
    </recommendedName>
</protein>
<comment type="similarity">
    <text evidence="2 5">Belongs to the Rab GDI family.</text>
</comment>
<dbReference type="GO" id="GO:0005634">
    <property type="term" value="C:nucleus"/>
    <property type="evidence" value="ECO:0007669"/>
    <property type="project" value="TreeGrafter"/>
</dbReference>
<dbReference type="HOGENOM" id="CLU_021695_4_1_1"/>
<evidence type="ECO:0000256" key="1">
    <source>
        <dbReference type="ARBA" id="ARBA00004496"/>
    </source>
</evidence>
<dbReference type="PRINTS" id="PR00891">
    <property type="entry name" value="RABGDIREP"/>
</dbReference>
<dbReference type="PANTHER" id="PTHR11787">
    <property type="entry name" value="RAB GDP-DISSOCIATION INHIBITOR"/>
    <property type="match status" value="1"/>
</dbReference>
<dbReference type="Gene3D" id="3.30.519.10">
    <property type="entry name" value="Guanine Nucleotide Dissociation Inhibitor, domain 2"/>
    <property type="match status" value="1"/>
</dbReference>
<evidence type="ECO:0000256" key="5">
    <source>
        <dbReference type="PIRNR" id="PIRNR016550"/>
    </source>
</evidence>
<keyword evidence="8" id="KW-1185">Reference proteome</keyword>
<dbReference type="OrthoDB" id="1923006at2759"/>
<proteinExistence type="inferred from homology"/>
<comment type="function">
    <text evidence="5">Substrate-binding subunit (component A) of the Rab geranylgeranyltransferase (GGTase) complex. Binds unprenylated Rab proteins and presents the substrate peptide to the catalytic component B. The component A is thought to be regenerated by transferring its prenylated Rab back to the donor membrane.</text>
</comment>
<dbReference type="InterPro" id="IPR001738">
    <property type="entry name" value="Rab_escort"/>
</dbReference>
<dbReference type="EnsemblMetazoa" id="tetur16g00630.1">
    <property type="protein sequence ID" value="tetur16g00630.1"/>
    <property type="gene ID" value="tetur16g00630"/>
</dbReference>
<feature type="compositionally biased region" description="Acidic residues" evidence="6">
    <location>
        <begin position="154"/>
        <end position="169"/>
    </location>
</feature>
<reference evidence="8" key="1">
    <citation type="submission" date="2011-08" db="EMBL/GenBank/DDBJ databases">
        <authorList>
            <person name="Rombauts S."/>
        </authorList>
    </citation>
    <scope>NUCLEOTIDE SEQUENCE</scope>
    <source>
        <strain evidence="8">London</strain>
    </source>
</reference>
<dbReference type="GO" id="GO:0007264">
    <property type="term" value="P:small GTPase-mediated signal transduction"/>
    <property type="evidence" value="ECO:0007669"/>
    <property type="project" value="UniProtKB-UniRule"/>
</dbReference>
<dbReference type="AlphaFoldDB" id="T1KNE0"/>
<feature type="compositionally biased region" description="Low complexity" evidence="6">
    <location>
        <begin position="77"/>
        <end position="87"/>
    </location>
</feature>
<dbReference type="InterPro" id="IPR036188">
    <property type="entry name" value="FAD/NAD-bd_sf"/>
</dbReference>
<dbReference type="EMBL" id="CAEY01000276">
    <property type="status" value="NOT_ANNOTATED_CDS"/>
    <property type="molecule type" value="Genomic_DNA"/>
</dbReference>
<evidence type="ECO:0000256" key="4">
    <source>
        <dbReference type="ARBA" id="ARBA00022490"/>
    </source>
</evidence>
<dbReference type="SUPFAM" id="SSF54373">
    <property type="entry name" value="FAD-linked reductases, C-terminal domain"/>
    <property type="match status" value="1"/>
</dbReference>
<dbReference type="eggNOG" id="KOG4405">
    <property type="taxonomic scope" value="Eukaryota"/>
</dbReference>
<evidence type="ECO:0000256" key="2">
    <source>
        <dbReference type="ARBA" id="ARBA00005593"/>
    </source>
</evidence>
<evidence type="ECO:0000313" key="7">
    <source>
        <dbReference type="EnsemblMetazoa" id="tetur16g00630.1"/>
    </source>
</evidence>
<dbReference type="GO" id="GO:0005092">
    <property type="term" value="F:GDP-dissociation inhibitor activity"/>
    <property type="evidence" value="ECO:0007669"/>
    <property type="project" value="InterPro"/>
</dbReference>
<gene>
    <name evidence="7" type="primary">107365873</name>
</gene>
<evidence type="ECO:0000313" key="8">
    <source>
        <dbReference type="Proteomes" id="UP000015104"/>
    </source>
</evidence>
<evidence type="ECO:0000256" key="6">
    <source>
        <dbReference type="SAM" id="MobiDB-lite"/>
    </source>
</evidence>
<dbReference type="GO" id="GO:0016192">
    <property type="term" value="P:vesicle-mediated transport"/>
    <property type="evidence" value="ECO:0007669"/>
    <property type="project" value="TreeGrafter"/>
</dbReference>
<keyword evidence="3 5" id="KW-0343">GTPase activation</keyword>
<dbReference type="PANTHER" id="PTHR11787:SF4">
    <property type="entry name" value="CHM, RAB ESCORT PROTEIN 1"/>
    <property type="match status" value="1"/>
</dbReference>
<dbReference type="GO" id="GO:0005096">
    <property type="term" value="F:GTPase activator activity"/>
    <property type="evidence" value="ECO:0007669"/>
    <property type="project" value="UniProtKB-UniRule"/>
</dbReference>
<dbReference type="GO" id="GO:0005968">
    <property type="term" value="C:Rab-protein geranylgeranyltransferase complex"/>
    <property type="evidence" value="ECO:0007669"/>
    <property type="project" value="UniProtKB-UniRule"/>
</dbReference>
<dbReference type="STRING" id="32264.T1KNE0"/>
<dbReference type="Gene3D" id="1.10.405.10">
    <property type="entry name" value="Guanine Nucleotide Dissociation Inhibitor, domain 1"/>
    <property type="match status" value="1"/>
</dbReference>
<dbReference type="SUPFAM" id="SSF51905">
    <property type="entry name" value="FAD/NAD(P)-binding domain"/>
    <property type="match status" value="1"/>
</dbReference>
<dbReference type="InterPro" id="IPR018203">
    <property type="entry name" value="GDP_dissociation_inhibitor"/>
</dbReference>
<dbReference type="FunFam" id="1.10.405.10:FF:000003">
    <property type="entry name" value="Rab proteins geranylgeranyltransferase component A"/>
    <property type="match status" value="1"/>
</dbReference>
<feature type="region of interest" description="Disordered" evidence="6">
    <location>
        <begin position="67"/>
        <end position="102"/>
    </location>
</feature>
<dbReference type="Proteomes" id="UP000015104">
    <property type="component" value="Unassembled WGS sequence"/>
</dbReference>
<comment type="subcellular location">
    <subcellularLocation>
        <location evidence="1 5">Cytoplasm</location>
    </subcellularLocation>
</comment>
<dbReference type="KEGG" id="tut:107365873"/>
<reference evidence="7" key="2">
    <citation type="submission" date="2015-06" db="UniProtKB">
        <authorList>
            <consortium name="EnsemblMetazoa"/>
        </authorList>
    </citation>
    <scope>IDENTIFICATION</scope>
</reference>
<dbReference type="Gene3D" id="3.50.50.60">
    <property type="entry name" value="FAD/NAD(P)-binding domain"/>
    <property type="match status" value="2"/>
</dbReference>
<feature type="region of interest" description="Disordered" evidence="6">
    <location>
        <begin position="145"/>
        <end position="170"/>
    </location>
</feature>
<sequence>MEPGFEDEYDLVVIGTGLTESIVATACSRIGKKVLHLDPNDYYGDLWTSFTFPQLDDWARRHVQLAGGKNLPDNGSQHQQQQQFQSQHNHDQNNPSEKVNNQTSNIGISLSKVNLTAGEMVYPWESGINLISNVEPVSYMINEAPEKQDLDKATEEEEEDVEEADDETEPWTFEKLSTERNWGIDLVPRLLYSRGAMVNLLVSSNICRYLSFRSIERILSCLPGTDELMDVPCTRQDIFNDSYTSLIEKRVLMRFIQLCLELERRPDLIEGFEGFEEQPFIEYLRSKGFTPLLQHLVLNSIAMVDPTTPTQEAMEQLKRFVSSSGRFGNTPFLFPFYGCGEIPQAFCRLCAVFGGTYCLKRTIDGVVAKDDVINSIIVGSQQIKCQNLVCSLSNVPKSLLVPRQVTNISRAIFISSGSVKDSQCAGSLLRFPGPFPILVVESSWASLIAPKGIFVIYAWCDSFTGNAKEDLLPIARKLFNFESGDEMNGKPKLLWSCFYNQATVDCSSITDKYQNLYVTSPPVNELDYDVAIEEAKSIFDTLLPDEEFLPRAPDHDEIVIEGTQTNQEIDLD</sequence>
<organism evidence="7 8">
    <name type="scientific">Tetranychus urticae</name>
    <name type="common">Two-spotted spider mite</name>
    <dbReference type="NCBI Taxonomy" id="32264"/>
    <lineage>
        <taxon>Eukaryota</taxon>
        <taxon>Metazoa</taxon>
        <taxon>Ecdysozoa</taxon>
        <taxon>Arthropoda</taxon>
        <taxon>Chelicerata</taxon>
        <taxon>Arachnida</taxon>
        <taxon>Acari</taxon>
        <taxon>Acariformes</taxon>
        <taxon>Trombidiformes</taxon>
        <taxon>Prostigmata</taxon>
        <taxon>Eleutherengona</taxon>
        <taxon>Raphignathae</taxon>
        <taxon>Tetranychoidea</taxon>
        <taxon>Tetranychidae</taxon>
        <taxon>Tetranychus</taxon>
    </lineage>
</organism>